<dbReference type="Pfam" id="PF13812">
    <property type="entry name" value="PPR_3"/>
    <property type="match status" value="1"/>
</dbReference>
<sequence length="549" mass="60496">MGRLLASVVNGGRNLSKFHSSFSPYFNYISTHIEALSENSMSYWMGCVKLGILMAIRYLRMTEERGFEPDVIAYSTVLDCLCKKGLLKEAHDLFFEMIKKGSKPNVVTYSILIDALCKQGMISKAEDIVGIMTKQGIKPNVVTYSILIDALCKKGMISKAENIVGTMTKQGIKLDVVTYSIFIDTLCKMGEVSKAEVVVDAMRKQGIEPTVVTYSTLIDSLCKNGMVSEAEFIVGTMRKQGVEPNVITYNILMDSLCKISMVSEAEDIFGRMRKQGIEPDVVTYNTLMQASHDRFISGDSHSSIGLPSDEEQDWGTENDMLLILCLFDTEDSADEHKSSSPLEVPAYEYVYDAADRLQGPEGSSVELTVQTGPEIKHLALMQAKISLNPVKSRLCEVPGSEKNYPKIGYIKLTSFNQKASASVKEVINTLRSNSVNAFVLDLRDNRLDKGVIVYICDNHGVRDIYDTDGSSAIAASEPLAVLVNMDTASASEILTGALKDNKRAVLFGELTYGKGKIQSVFQLSDGSRLAVTVSHYETPANNNINKVYF</sequence>
<dbReference type="Pfam" id="PF12854">
    <property type="entry name" value="PPR_1"/>
    <property type="match status" value="2"/>
</dbReference>
<evidence type="ECO:0000256" key="2">
    <source>
        <dbReference type="ARBA" id="ARBA00022737"/>
    </source>
</evidence>
<dbReference type="Gene3D" id="3.90.226.10">
    <property type="entry name" value="2-enoyl-CoA Hydratase, Chain A, domain 1"/>
    <property type="match status" value="1"/>
</dbReference>
<dbReference type="GO" id="GO:0008236">
    <property type="term" value="F:serine-type peptidase activity"/>
    <property type="evidence" value="ECO:0007669"/>
    <property type="project" value="InterPro"/>
</dbReference>
<feature type="domain" description="Tail specific protease" evidence="4">
    <location>
        <begin position="371"/>
        <end position="548"/>
    </location>
</feature>
<proteinExistence type="inferred from homology"/>
<dbReference type="Proteomes" id="UP000239757">
    <property type="component" value="Unassembled WGS sequence"/>
</dbReference>
<dbReference type="CDD" id="cd07560">
    <property type="entry name" value="Peptidase_S41_CPP"/>
    <property type="match status" value="1"/>
</dbReference>
<evidence type="ECO:0000259" key="4">
    <source>
        <dbReference type="SMART" id="SM00245"/>
    </source>
</evidence>
<reference evidence="5 6" key="1">
    <citation type="submission" date="2015-01" db="EMBL/GenBank/DDBJ databases">
        <title>Genome of allotetraploid Gossypium barbadense reveals genomic plasticity and fiber elongation in cotton evolution.</title>
        <authorList>
            <person name="Chen X."/>
            <person name="Liu X."/>
            <person name="Zhao B."/>
            <person name="Zheng H."/>
            <person name="Hu Y."/>
            <person name="Lu G."/>
            <person name="Yang C."/>
            <person name="Chen J."/>
            <person name="Shan C."/>
            <person name="Zhang L."/>
            <person name="Zhou Y."/>
            <person name="Wang L."/>
            <person name="Guo W."/>
            <person name="Bai Y."/>
            <person name="Ruan J."/>
            <person name="Shangguan X."/>
            <person name="Mao Y."/>
            <person name="Jiang J."/>
            <person name="Zhu Y."/>
            <person name="Lei J."/>
            <person name="Kang H."/>
            <person name="Chen S."/>
            <person name="He X."/>
            <person name="Wang R."/>
            <person name="Wang Y."/>
            <person name="Chen J."/>
            <person name="Wang L."/>
            <person name="Yu S."/>
            <person name="Wang B."/>
            <person name="Wei J."/>
            <person name="Song S."/>
            <person name="Lu X."/>
            <person name="Gao Z."/>
            <person name="Gu W."/>
            <person name="Deng X."/>
            <person name="Ma D."/>
            <person name="Wang S."/>
            <person name="Liang W."/>
            <person name="Fang L."/>
            <person name="Cai C."/>
            <person name="Zhu X."/>
            <person name="Zhou B."/>
            <person name="Zhang Y."/>
            <person name="Chen Z."/>
            <person name="Xu S."/>
            <person name="Zhu R."/>
            <person name="Wang S."/>
            <person name="Zhang T."/>
            <person name="Zhao G."/>
        </authorList>
    </citation>
    <scope>NUCLEOTIDE SEQUENCE [LARGE SCALE GENOMIC DNA]</scope>
    <source>
        <strain evidence="6">cv. Xinhai21</strain>
        <tissue evidence="5">Leaf</tissue>
    </source>
</reference>
<dbReference type="InterPro" id="IPR002885">
    <property type="entry name" value="PPR_rpt"/>
</dbReference>
<feature type="repeat" description="PPR" evidence="3">
    <location>
        <begin position="245"/>
        <end position="279"/>
    </location>
</feature>
<evidence type="ECO:0000313" key="5">
    <source>
        <dbReference type="EMBL" id="PPS09732.1"/>
    </source>
</evidence>
<dbReference type="NCBIfam" id="TIGR00756">
    <property type="entry name" value="PPR"/>
    <property type="match status" value="6"/>
</dbReference>
<protein>
    <recommendedName>
        <fullName evidence="4">Tail specific protease domain-containing protein</fullName>
    </recommendedName>
</protein>
<dbReference type="PANTHER" id="PTHR47941">
    <property type="entry name" value="PENTATRICOPEPTIDE REPEAT-CONTAINING PROTEIN 3, MITOCHONDRIAL"/>
    <property type="match status" value="1"/>
</dbReference>
<feature type="repeat" description="PPR" evidence="3">
    <location>
        <begin position="175"/>
        <end position="209"/>
    </location>
</feature>
<keyword evidence="2" id="KW-0677">Repeat</keyword>
<dbReference type="SMART" id="SM00245">
    <property type="entry name" value="TSPc"/>
    <property type="match status" value="1"/>
</dbReference>
<dbReference type="PROSITE" id="PS51375">
    <property type="entry name" value="PPR"/>
    <property type="match status" value="6"/>
</dbReference>
<dbReference type="Pfam" id="PF03572">
    <property type="entry name" value="Peptidase_S41"/>
    <property type="match status" value="1"/>
</dbReference>
<dbReference type="OrthoDB" id="43580at2759"/>
<gene>
    <name evidence="5" type="ORF">GOBAR_AA10915</name>
</gene>
<evidence type="ECO:0000256" key="1">
    <source>
        <dbReference type="ARBA" id="ARBA00007626"/>
    </source>
</evidence>
<evidence type="ECO:0000313" key="6">
    <source>
        <dbReference type="Proteomes" id="UP000239757"/>
    </source>
</evidence>
<dbReference type="Pfam" id="PF13041">
    <property type="entry name" value="PPR_2"/>
    <property type="match status" value="2"/>
</dbReference>
<feature type="repeat" description="PPR" evidence="3">
    <location>
        <begin position="140"/>
        <end position="174"/>
    </location>
</feature>
<dbReference type="GO" id="GO:0006508">
    <property type="term" value="P:proteolysis"/>
    <property type="evidence" value="ECO:0007669"/>
    <property type="project" value="InterPro"/>
</dbReference>
<dbReference type="AlphaFoldDB" id="A0A2P5Y2B0"/>
<dbReference type="InterPro" id="IPR004447">
    <property type="entry name" value="Peptidase_S41A"/>
</dbReference>
<accession>A0A2P5Y2B0</accession>
<dbReference type="EMBL" id="KZ663827">
    <property type="protein sequence ID" value="PPS09732.1"/>
    <property type="molecule type" value="Genomic_DNA"/>
</dbReference>
<dbReference type="Gene3D" id="1.25.40.10">
    <property type="entry name" value="Tetratricopeptide repeat domain"/>
    <property type="match status" value="2"/>
</dbReference>
<dbReference type="InterPro" id="IPR011990">
    <property type="entry name" value="TPR-like_helical_dom_sf"/>
</dbReference>
<feature type="repeat" description="PPR" evidence="3">
    <location>
        <begin position="105"/>
        <end position="139"/>
    </location>
</feature>
<evidence type="ECO:0000256" key="3">
    <source>
        <dbReference type="PROSITE-ProRule" id="PRU00708"/>
    </source>
</evidence>
<dbReference type="InterPro" id="IPR005151">
    <property type="entry name" value="Tail-specific_protease"/>
</dbReference>
<dbReference type="SUPFAM" id="SSF52096">
    <property type="entry name" value="ClpP/crotonase"/>
    <property type="match status" value="1"/>
</dbReference>
<feature type="repeat" description="PPR" evidence="3">
    <location>
        <begin position="210"/>
        <end position="244"/>
    </location>
</feature>
<organism evidence="5 6">
    <name type="scientific">Gossypium barbadense</name>
    <name type="common">Sea Island cotton</name>
    <name type="synonym">Hibiscus barbadensis</name>
    <dbReference type="NCBI Taxonomy" id="3634"/>
    <lineage>
        <taxon>Eukaryota</taxon>
        <taxon>Viridiplantae</taxon>
        <taxon>Streptophyta</taxon>
        <taxon>Embryophyta</taxon>
        <taxon>Tracheophyta</taxon>
        <taxon>Spermatophyta</taxon>
        <taxon>Magnoliopsida</taxon>
        <taxon>eudicotyledons</taxon>
        <taxon>Gunneridae</taxon>
        <taxon>Pentapetalae</taxon>
        <taxon>rosids</taxon>
        <taxon>malvids</taxon>
        <taxon>Malvales</taxon>
        <taxon>Malvaceae</taxon>
        <taxon>Malvoideae</taxon>
        <taxon>Gossypium</taxon>
    </lineage>
</organism>
<name>A0A2P5Y2B0_GOSBA</name>
<feature type="repeat" description="PPR" evidence="3">
    <location>
        <begin position="70"/>
        <end position="104"/>
    </location>
</feature>
<comment type="similarity">
    <text evidence="1">Belongs to the PPR family. P subfamily.</text>
</comment>
<dbReference type="InterPro" id="IPR029045">
    <property type="entry name" value="ClpP/crotonase-like_dom_sf"/>
</dbReference>